<dbReference type="EMBL" id="KV448865">
    <property type="protein sequence ID" value="OAX32984.1"/>
    <property type="molecule type" value="Genomic_DNA"/>
</dbReference>
<feature type="region of interest" description="Disordered" evidence="1">
    <location>
        <begin position="34"/>
        <end position="72"/>
    </location>
</feature>
<dbReference type="AlphaFoldDB" id="A0A1B7MK63"/>
<organism evidence="2 3">
    <name type="scientific">Rhizopogon vinicolor AM-OR11-026</name>
    <dbReference type="NCBI Taxonomy" id="1314800"/>
    <lineage>
        <taxon>Eukaryota</taxon>
        <taxon>Fungi</taxon>
        <taxon>Dikarya</taxon>
        <taxon>Basidiomycota</taxon>
        <taxon>Agaricomycotina</taxon>
        <taxon>Agaricomycetes</taxon>
        <taxon>Agaricomycetidae</taxon>
        <taxon>Boletales</taxon>
        <taxon>Suillineae</taxon>
        <taxon>Rhizopogonaceae</taxon>
        <taxon>Rhizopogon</taxon>
    </lineage>
</organism>
<sequence length="72" mass="8009">MMDVVLLLSSSACKMTTLLRSAFHITRLQRVPFPGTHSSDPYDASSPIHHPHLRPQFSSHPQSTMPGLDMPL</sequence>
<feature type="compositionally biased region" description="Polar residues" evidence="1">
    <location>
        <begin position="56"/>
        <end position="65"/>
    </location>
</feature>
<evidence type="ECO:0000313" key="3">
    <source>
        <dbReference type="Proteomes" id="UP000092154"/>
    </source>
</evidence>
<protein>
    <submittedName>
        <fullName evidence="2">Uncharacterized protein</fullName>
    </submittedName>
</protein>
<name>A0A1B7MK63_9AGAM</name>
<accession>A0A1B7MK63</accession>
<evidence type="ECO:0000256" key="1">
    <source>
        <dbReference type="SAM" id="MobiDB-lite"/>
    </source>
</evidence>
<reference evidence="2 3" key="1">
    <citation type="submission" date="2016-06" db="EMBL/GenBank/DDBJ databases">
        <title>Comparative genomics of the ectomycorrhizal sister species Rhizopogon vinicolor and Rhizopogon vesiculosus (Basidiomycota: Boletales) reveals a divergence of the mating type B locus.</title>
        <authorList>
            <consortium name="DOE Joint Genome Institute"/>
            <person name="Mujic A.B."/>
            <person name="Kuo A."/>
            <person name="Tritt A."/>
            <person name="Lipzen A."/>
            <person name="Chen C."/>
            <person name="Johnson J."/>
            <person name="Sharma A."/>
            <person name="Barry K."/>
            <person name="Grigoriev I.V."/>
            <person name="Spatafora J.W."/>
        </authorList>
    </citation>
    <scope>NUCLEOTIDE SEQUENCE [LARGE SCALE GENOMIC DNA]</scope>
    <source>
        <strain evidence="2 3">AM-OR11-026</strain>
    </source>
</reference>
<gene>
    <name evidence="2" type="ORF">K503DRAFT_776095</name>
</gene>
<proteinExistence type="predicted"/>
<dbReference type="OrthoDB" id="10490955at2759"/>
<dbReference type="Proteomes" id="UP000092154">
    <property type="component" value="Unassembled WGS sequence"/>
</dbReference>
<evidence type="ECO:0000313" key="2">
    <source>
        <dbReference type="EMBL" id="OAX32984.1"/>
    </source>
</evidence>
<dbReference type="InParanoid" id="A0A1B7MK63"/>
<keyword evidence="3" id="KW-1185">Reference proteome</keyword>